<sequence>MKMKKLGNTGLKVSEISLGTMSFGRWIDEKASIDLIDIAIENGINSIDTADVYGRGQDNGVFSQLGEAESIVGKALKGRRDQVVLATKVCNRMGQGINEEGLNRRHILKSIEDSLKRLQTDYIDIYYAHRFDPNTPLEETLRTFEDLVRQGKVRYIACSNFQSWQVAKSHGISVKLELERFEAVQPQYSLLVRDIEKELIPFCQSEQVGVIVYSPLARGMLSGKYQTPDRFPDHSRAKAGEERLLDLLKQEANFEKVRQLQEIANQLGIPLAQMALAWILHQPAVTSAIIGATKKNQLESIIQSKEIHFEAAVLEQINSVTK</sequence>
<dbReference type="EMBL" id="JAGGKT010000023">
    <property type="protein sequence ID" value="MBP1934569.1"/>
    <property type="molecule type" value="Genomic_DNA"/>
</dbReference>
<dbReference type="SUPFAM" id="SSF51430">
    <property type="entry name" value="NAD(P)-linked oxidoreductase"/>
    <property type="match status" value="1"/>
</dbReference>
<dbReference type="Gene3D" id="3.20.20.100">
    <property type="entry name" value="NADP-dependent oxidoreductase domain"/>
    <property type="match status" value="1"/>
</dbReference>
<dbReference type="RefSeq" id="WP_209812559.1">
    <property type="nucleotide sequence ID" value="NZ_JAGGKT010000023.1"/>
</dbReference>
<dbReference type="PANTHER" id="PTHR43364:SF4">
    <property type="entry name" value="NAD(P)-LINKED OXIDOREDUCTASE SUPERFAMILY PROTEIN"/>
    <property type="match status" value="1"/>
</dbReference>
<accession>A0ABS4GWB7</accession>
<evidence type="ECO:0000313" key="3">
    <source>
        <dbReference type="EMBL" id="MBP1934569.1"/>
    </source>
</evidence>
<feature type="domain" description="NADP-dependent oxidoreductase" evidence="2">
    <location>
        <begin position="15"/>
        <end position="320"/>
    </location>
</feature>
<name>A0ABS4GWB7_9BACL</name>
<dbReference type="Proteomes" id="UP001519343">
    <property type="component" value="Unassembled WGS sequence"/>
</dbReference>
<keyword evidence="4" id="KW-1185">Reference proteome</keyword>
<gene>
    <name evidence="3" type="ORF">J2Z37_004589</name>
</gene>
<dbReference type="PANTHER" id="PTHR43364">
    <property type="entry name" value="NADH-SPECIFIC METHYLGLYOXAL REDUCTASE-RELATED"/>
    <property type="match status" value="1"/>
</dbReference>
<dbReference type="InterPro" id="IPR050523">
    <property type="entry name" value="AKR_Detox_Biosynth"/>
</dbReference>
<keyword evidence="1" id="KW-0560">Oxidoreductase</keyword>
<dbReference type="InterPro" id="IPR023210">
    <property type="entry name" value="NADP_OxRdtase_dom"/>
</dbReference>
<comment type="caution">
    <text evidence="3">The sequence shown here is derived from an EMBL/GenBank/DDBJ whole genome shotgun (WGS) entry which is preliminary data.</text>
</comment>
<protein>
    <submittedName>
        <fullName evidence="3">Aryl-alcohol dehydrogenase-like predicted oxidoreductase</fullName>
    </submittedName>
</protein>
<organism evidence="3 4">
    <name type="scientific">Ammoniphilus resinae</name>
    <dbReference type="NCBI Taxonomy" id="861532"/>
    <lineage>
        <taxon>Bacteria</taxon>
        <taxon>Bacillati</taxon>
        <taxon>Bacillota</taxon>
        <taxon>Bacilli</taxon>
        <taxon>Bacillales</taxon>
        <taxon>Paenibacillaceae</taxon>
        <taxon>Aneurinibacillus group</taxon>
        <taxon>Ammoniphilus</taxon>
    </lineage>
</organism>
<evidence type="ECO:0000313" key="4">
    <source>
        <dbReference type="Proteomes" id="UP001519343"/>
    </source>
</evidence>
<reference evidence="3 4" key="1">
    <citation type="submission" date="2021-03" db="EMBL/GenBank/DDBJ databases">
        <title>Genomic Encyclopedia of Type Strains, Phase IV (KMG-IV): sequencing the most valuable type-strain genomes for metagenomic binning, comparative biology and taxonomic classification.</title>
        <authorList>
            <person name="Goeker M."/>
        </authorList>
    </citation>
    <scope>NUCLEOTIDE SEQUENCE [LARGE SCALE GENOMIC DNA]</scope>
    <source>
        <strain evidence="3 4">DSM 24738</strain>
    </source>
</reference>
<evidence type="ECO:0000259" key="2">
    <source>
        <dbReference type="Pfam" id="PF00248"/>
    </source>
</evidence>
<proteinExistence type="predicted"/>
<dbReference type="Pfam" id="PF00248">
    <property type="entry name" value="Aldo_ket_red"/>
    <property type="match status" value="1"/>
</dbReference>
<dbReference type="InterPro" id="IPR036812">
    <property type="entry name" value="NAD(P)_OxRdtase_dom_sf"/>
</dbReference>
<evidence type="ECO:0000256" key="1">
    <source>
        <dbReference type="ARBA" id="ARBA00023002"/>
    </source>
</evidence>